<keyword evidence="2 10" id="KW-0489">Methyltransferase</keyword>
<evidence type="ECO:0000313" key="11">
    <source>
        <dbReference type="Proteomes" id="UP001319080"/>
    </source>
</evidence>
<dbReference type="GO" id="GO:0003700">
    <property type="term" value="F:DNA-binding transcription factor activity"/>
    <property type="evidence" value="ECO:0007669"/>
    <property type="project" value="InterPro"/>
</dbReference>
<dbReference type="PROSITE" id="PS01124">
    <property type="entry name" value="HTH_ARAC_FAMILY_2"/>
    <property type="match status" value="1"/>
</dbReference>
<evidence type="ECO:0000256" key="8">
    <source>
        <dbReference type="ARBA" id="ARBA00049348"/>
    </source>
</evidence>
<dbReference type="Gene3D" id="1.10.10.60">
    <property type="entry name" value="Homeodomain-like"/>
    <property type="match status" value="1"/>
</dbReference>
<dbReference type="GO" id="GO:0032259">
    <property type="term" value="P:methylation"/>
    <property type="evidence" value="ECO:0007669"/>
    <property type="project" value="UniProtKB-KW"/>
</dbReference>
<organism evidence="10 11">
    <name type="scientific">Dawidia cretensis</name>
    <dbReference type="NCBI Taxonomy" id="2782350"/>
    <lineage>
        <taxon>Bacteria</taxon>
        <taxon>Pseudomonadati</taxon>
        <taxon>Bacteroidota</taxon>
        <taxon>Cytophagia</taxon>
        <taxon>Cytophagales</taxon>
        <taxon>Chryseotaleaceae</taxon>
        <taxon>Dawidia</taxon>
    </lineage>
</organism>
<feature type="domain" description="HTH araC/xylS-type" evidence="9">
    <location>
        <begin position="15"/>
        <end position="112"/>
    </location>
</feature>
<evidence type="ECO:0000256" key="7">
    <source>
        <dbReference type="ARBA" id="ARBA00023204"/>
    </source>
</evidence>
<evidence type="ECO:0000256" key="3">
    <source>
        <dbReference type="ARBA" id="ARBA00022679"/>
    </source>
</evidence>
<dbReference type="InterPro" id="IPR036217">
    <property type="entry name" value="MethylDNA_cys_MeTrfase_DNAb"/>
</dbReference>
<keyword evidence="11" id="KW-1185">Reference proteome</keyword>
<dbReference type="Gene3D" id="1.10.10.10">
    <property type="entry name" value="Winged helix-like DNA-binding domain superfamily/Winged helix DNA-binding domain"/>
    <property type="match status" value="1"/>
</dbReference>
<keyword evidence="5" id="KW-0805">Transcription regulation</keyword>
<evidence type="ECO:0000256" key="5">
    <source>
        <dbReference type="ARBA" id="ARBA00023015"/>
    </source>
</evidence>
<proteinExistence type="predicted"/>
<evidence type="ECO:0000256" key="2">
    <source>
        <dbReference type="ARBA" id="ARBA00022603"/>
    </source>
</evidence>
<reference evidence="10 11" key="1">
    <citation type="submission" date="2021-05" db="EMBL/GenBank/DDBJ databases">
        <title>A Polyphasic approach of four new species of the genus Ohtaekwangia: Ohtaekwangia histidinii sp. nov., Ohtaekwangia cretensis sp. nov., Ohtaekwangia indiensis sp. nov., Ohtaekwangia reichenbachii sp. nov. from diverse environment.</title>
        <authorList>
            <person name="Octaviana S."/>
        </authorList>
    </citation>
    <scope>NUCLEOTIDE SEQUENCE [LARGE SCALE GENOMIC DNA]</scope>
    <source>
        <strain evidence="10 11">PWU5</strain>
    </source>
</reference>
<dbReference type="PANTHER" id="PTHR10815:SF13">
    <property type="entry name" value="METHYLATED-DNA--PROTEIN-CYSTEINE METHYLTRANSFERASE"/>
    <property type="match status" value="1"/>
</dbReference>
<keyword evidence="4" id="KW-0227">DNA damage</keyword>
<dbReference type="AlphaFoldDB" id="A0AAP2DVL2"/>
<keyword evidence="6" id="KW-0804">Transcription</keyword>
<dbReference type="InterPro" id="IPR036631">
    <property type="entry name" value="MGMT_N_sf"/>
</dbReference>
<dbReference type="EC" id="2.1.1.63" evidence="10"/>
<comment type="caution">
    <text evidence="10">The sequence shown here is derived from an EMBL/GenBank/DDBJ whole genome shotgun (WGS) entry which is preliminary data.</text>
</comment>
<evidence type="ECO:0000256" key="6">
    <source>
        <dbReference type="ARBA" id="ARBA00023163"/>
    </source>
</evidence>
<dbReference type="SUPFAM" id="SSF46689">
    <property type="entry name" value="Homeodomain-like"/>
    <property type="match status" value="1"/>
</dbReference>
<protein>
    <submittedName>
        <fullName evidence="10">Methylated-DNA--[protein]-cysteine S-methyltransferase</fullName>
        <ecNumber evidence="10">2.1.1.63</ecNumber>
    </submittedName>
</protein>
<dbReference type="CDD" id="cd06445">
    <property type="entry name" value="ATase"/>
    <property type="match status" value="1"/>
</dbReference>
<dbReference type="InterPro" id="IPR001497">
    <property type="entry name" value="MethylDNA_cys_MeTrfase_AS"/>
</dbReference>
<evidence type="ECO:0000256" key="4">
    <source>
        <dbReference type="ARBA" id="ARBA00022763"/>
    </source>
</evidence>
<dbReference type="SUPFAM" id="SSF46767">
    <property type="entry name" value="Methylated DNA-protein cysteine methyltransferase, C-terminal domain"/>
    <property type="match status" value="1"/>
</dbReference>
<dbReference type="InterPro" id="IPR009057">
    <property type="entry name" value="Homeodomain-like_sf"/>
</dbReference>
<dbReference type="NCBIfam" id="TIGR00589">
    <property type="entry name" value="ogt"/>
    <property type="match status" value="1"/>
</dbReference>
<accession>A0AAP2DVL2</accession>
<dbReference type="Gene3D" id="3.30.160.70">
    <property type="entry name" value="Methylated DNA-protein cysteine methyltransferase domain"/>
    <property type="match status" value="1"/>
</dbReference>
<keyword evidence="7" id="KW-0234">DNA repair</keyword>
<keyword evidence="3 10" id="KW-0808">Transferase</keyword>
<dbReference type="EMBL" id="JAHESE010000005">
    <property type="protein sequence ID" value="MBT1708081.1"/>
    <property type="molecule type" value="Genomic_DNA"/>
</dbReference>
<gene>
    <name evidence="10" type="ORF">KK062_07600</name>
</gene>
<dbReference type="SUPFAM" id="SSF53155">
    <property type="entry name" value="Methylated DNA-protein cysteine methyltransferase domain"/>
    <property type="match status" value="1"/>
</dbReference>
<dbReference type="PROSITE" id="PS00374">
    <property type="entry name" value="MGMT"/>
    <property type="match status" value="1"/>
</dbReference>
<dbReference type="Pfam" id="PF12833">
    <property type="entry name" value="HTH_18"/>
    <property type="match status" value="1"/>
</dbReference>
<dbReference type="InterPro" id="IPR014048">
    <property type="entry name" value="MethylDNA_cys_MeTrfase_DNA-bd"/>
</dbReference>
<evidence type="ECO:0000313" key="10">
    <source>
        <dbReference type="EMBL" id="MBT1708081.1"/>
    </source>
</evidence>
<dbReference type="InterPro" id="IPR036388">
    <property type="entry name" value="WH-like_DNA-bd_sf"/>
</dbReference>
<dbReference type="SMART" id="SM00342">
    <property type="entry name" value="HTH_ARAC"/>
    <property type="match status" value="1"/>
</dbReference>
<comment type="catalytic activity">
    <reaction evidence="8">
        <text>a 6-O-methyl-2'-deoxyguanosine in DNA + L-cysteinyl-[protein] = S-methyl-L-cysteinyl-[protein] + a 2'-deoxyguanosine in DNA</text>
        <dbReference type="Rhea" id="RHEA:24000"/>
        <dbReference type="Rhea" id="RHEA-COMP:10131"/>
        <dbReference type="Rhea" id="RHEA-COMP:10132"/>
        <dbReference type="Rhea" id="RHEA-COMP:11367"/>
        <dbReference type="Rhea" id="RHEA-COMP:11368"/>
        <dbReference type="ChEBI" id="CHEBI:29950"/>
        <dbReference type="ChEBI" id="CHEBI:82612"/>
        <dbReference type="ChEBI" id="CHEBI:85445"/>
        <dbReference type="ChEBI" id="CHEBI:85448"/>
        <dbReference type="EC" id="2.1.1.63"/>
    </reaction>
</comment>
<dbReference type="GO" id="GO:0003908">
    <property type="term" value="F:methylated-DNA-[protein]-cysteine S-methyltransferase activity"/>
    <property type="evidence" value="ECO:0007669"/>
    <property type="project" value="UniProtKB-EC"/>
</dbReference>
<dbReference type="Pfam" id="PF01035">
    <property type="entry name" value="DNA_binding_1"/>
    <property type="match status" value="1"/>
</dbReference>
<dbReference type="RefSeq" id="WP_254083672.1">
    <property type="nucleotide sequence ID" value="NZ_JAHESE010000005.1"/>
</dbReference>
<evidence type="ECO:0000259" key="9">
    <source>
        <dbReference type="PROSITE" id="PS01124"/>
    </source>
</evidence>
<dbReference type="Proteomes" id="UP001319080">
    <property type="component" value="Unassembled WGS sequence"/>
</dbReference>
<dbReference type="PANTHER" id="PTHR10815">
    <property type="entry name" value="METHYLATED-DNA--PROTEIN-CYSTEINE METHYLTRANSFERASE"/>
    <property type="match status" value="1"/>
</dbReference>
<comment type="catalytic activity">
    <reaction evidence="1">
        <text>a 4-O-methyl-thymidine in DNA + L-cysteinyl-[protein] = a thymidine in DNA + S-methyl-L-cysteinyl-[protein]</text>
        <dbReference type="Rhea" id="RHEA:53428"/>
        <dbReference type="Rhea" id="RHEA-COMP:10131"/>
        <dbReference type="Rhea" id="RHEA-COMP:10132"/>
        <dbReference type="Rhea" id="RHEA-COMP:13555"/>
        <dbReference type="Rhea" id="RHEA-COMP:13556"/>
        <dbReference type="ChEBI" id="CHEBI:29950"/>
        <dbReference type="ChEBI" id="CHEBI:82612"/>
        <dbReference type="ChEBI" id="CHEBI:137386"/>
        <dbReference type="ChEBI" id="CHEBI:137387"/>
        <dbReference type="EC" id="2.1.1.63"/>
    </reaction>
</comment>
<sequence>MATTHEDDINYRRIEQAIRYLEEHFKRQPELSEVADEVSISPFHFQRLFTEWAGISPKRFLQFLTIDFLKDRLQASRNLMEAAESAGLSSQSRVYDLFTTLEAVTPQEYKQHGAGIHIEYGFHETPFGLCLLGVTARGICWMSFLQADEDVTQALHAMKEHWHNSVFHQDQELTQAFIGQIFPAKDQPQQKKLHVFVKGTNFQIKVWEALLRIPEGHVTTYQQIASSIENARALQAVGSAVGSNHVAYLIPCHRVIRKDGILGEYRWEPTRKKSMLGWEMARQGL</sequence>
<name>A0AAP2DVL2_9BACT</name>
<dbReference type="GO" id="GO:0006281">
    <property type="term" value="P:DNA repair"/>
    <property type="evidence" value="ECO:0007669"/>
    <property type="project" value="UniProtKB-KW"/>
</dbReference>
<dbReference type="GO" id="GO:0043565">
    <property type="term" value="F:sequence-specific DNA binding"/>
    <property type="evidence" value="ECO:0007669"/>
    <property type="project" value="InterPro"/>
</dbReference>
<evidence type="ECO:0000256" key="1">
    <source>
        <dbReference type="ARBA" id="ARBA00001286"/>
    </source>
</evidence>
<dbReference type="InterPro" id="IPR018060">
    <property type="entry name" value="HTH_AraC"/>
</dbReference>